<sequence>MRDFANNYLFRPIVLPELPAASQLRLVPVTLLESLIPAVGAEPRGPEKKLLVRRDDSNGLCAL</sequence>
<dbReference type="EMBL" id="MT145049">
    <property type="protein sequence ID" value="QJI02997.1"/>
    <property type="molecule type" value="Genomic_DNA"/>
</dbReference>
<evidence type="ECO:0000313" key="1">
    <source>
        <dbReference type="EMBL" id="QJI02997.1"/>
    </source>
</evidence>
<dbReference type="AlphaFoldDB" id="A0A6M3XYK8"/>
<gene>
    <name evidence="1" type="ORF">TM448B03953_0006</name>
</gene>
<protein>
    <submittedName>
        <fullName evidence="1">Uncharacterized protein</fullName>
    </submittedName>
</protein>
<name>A0A6M3XYK8_9ZZZZ</name>
<reference evidence="1" key="1">
    <citation type="submission" date="2020-03" db="EMBL/GenBank/DDBJ databases">
        <title>The deep terrestrial virosphere.</title>
        <authorList>
            <person name="Holmfeldt K."/>
            <person name="Nilsson E."/>
            <person name="Simone D."/>
            <person name="Lopez-Fernandez M."/>
            <person name="Wu X."/>
            <person name="de Brujin I."/>
            <person name="Lundin D."/>
            <person name="Andersson A."/>
            <person name="Bertilsson S."/>
            <person name="Dopson M."/>
        </authorList>
    </citation>
    <scope>NUCLEOTIDE SEQUENCE</scope>
    <source>
        <strain evidence="1">TM448B03953</strain>
    </source>
</reference>
<proteinExistence type="predicted"/>
<accession>A0A6M3XYK8</accession>
<organism evidence="1">
    <name type="scientific">viral metagenome</name>
    <dbReference type="NCBI Taxonomy" id="1070528"/>
    <lineage>
        <taxon>unclassified sequences</taxon>
        <taxon>metagenomes</taxon>
        <taxon>organismal metagenomes</taxon>
    </lineage>
</organism>